<accession>A0A7W8DGH9</accession>
<dbReference type="EMBL" id="JACHID010000003">
    <property type="protein sequence ID" value="MBB5021374.1"/>
    <property type="molecule type" value="Genomic_DNA"/>
</dbReference>
<evidence type="ECO:0000313" key="2">
    <source>
        <dbReference type="Proteomes" id="UP000528322"/>
    </source>
</evidence>
<dbReference type="Proteomes" id="UP000528322">
    <property type="component" value="Unassembled WGS sequence"/>
</dbReference>
<proteinExistence type="predicted"/>
<organism evidence="1 2">
    <name type="scientific">Desulfurispira natronophila</name>
    <dbReference type="NCBI Taxonomy" id="682562"/>
    <lineage>
        <taxon>Bacteria</taxon>
        <taxon>Pseudomonadati</taxon>
        <taxon>Chrysiogenota</taxon>
        <taxon>Chrysiogenia</taxon>
        <taxon>Chrysiogenales</taxon>
        <taxon>Chrysiogenaceae</taxon>
        <taxon>Desulfurispira</taxon>
    </lineage>
</organism>
<comment type="caution">
    <text evidence="1">The sequence shown here is derived from an EMBL/GenBank/DDBJ whole genome shotgun (WGS) entry which is preliminary data.</text>
</comment>
<name>A0A7W8DGH9_9BACT</name>
<sequence length="110" mass="11606">MAGTTQGFHQLLVIALINLGQSQALALISRPVFLEQVGCLWVGADIGLAESLAHQKGQTPIFHNVGPSINGAVDVALTVCSGENSGSFGGGKYSLRLIQSPYARLLYLLR</sequence>
<gene>
    <name evidence="1" type="ORF">HNR37_000683</name>
</gene>
<keyword evidence="2" id="KW-1185">Reference proteome</keyword>
<evidence type="ECO:0000313" key="1">
    <source>
        <dbReference type="EMBL" id="MBB5021374.1"/>
    </source>
</evidence>
<dbReference type="AlphaFoldDB" id="A0A7W8DGH9"/>
<protein>
    <submittedName>
        <fullName evidence="1">Uncharacterized protein</fullName>
    </submittedName>
</protein>
<reference evidence="1 2" key="1">
    <citation type="submission" date="2020-08" db="EMBL/GenBank/DDBJ databases">
        <title>Genomic Encyclopedia of Type Strains, Phase IV (KMG-IV): sequencing the most valuable type-strain genomes for metagenomic binning, comparative biology and taxonomic classification.</title>
        <authorList>
            <person name="Goeker M."/>
        </authorList>
    </citation>
    <scope>NUCLEOTIDE SEQUENCE [LARGE SCALE GENOMIC DNA]</scope>
    <source>
        <strain evidence="1 2">DSM 22071</strain>
    </source>
</reference>